<keyword evidence="1" id="KW-0614">Plasmid</keyword>
<accession>A0A1B1KHZ7</accession>
<evidence type="ECO:0000313" key="2">
    <source>
        <dbReference type="Proteomes" id="UP000186108"/>
    </source>
</evidence>
<dbReference type="AlphaFoldDB" id="A0A1B1KHZ7"/>
<dbReference type="EMBL" id="CP009112">
    <property type="protein sequence ID" value="ANS32242.1"/>
    <property type="molecule type" value="Genomic_DNA"/>
</dbReference>
<proteinExistence type="predicted"/>
<sequence>MPLTKCLEMVTMRGSIAMVGVPVSVRVVVS</sequence>
<reference evidence="1 2" key="1">
    <citation type="submission" date="2014-07" db="EMBL/GenBank/DDBJ databases">
        <authorList>
            <person name="Zhang J.E."/>
            <person name="Yang H."/>
            <person name="Guo J."/>
            <person name="Deng Z."/>
            <person name="Luo H."/>
            <person name="Luo M."/>
            <person name="Zhao B."/>
        </authorList>
    </citation>
    <scope>NUCLEOTIDE SEQUENCE [LARGE SCALE GENOMIC DNA]</scope>
    <source>
        <strain evidence="1 2">1CP</strain>
        <plasmid evidence="2">Plasmid pr1cp1</plasmid>
    </source>
</reference>
<gene>
    <name evidence="1" type="ORF">R1CP_38215</name>
</gene>
<name>A0A1B1KHZ7_RHOOP</name>
<geneLocation type="plasmid" evidence="2">
    <name>pr1cp1</name>
</geneLocation>
<evidence type="ECO:0000313" key="1">
    <source>
        <dbReference type="EMBL" id="ANS32242.1"/>
    </source>
</evidence>
<dbReference type="Proteomes" id="UP000186108">
    <property type="component" value="Plasmid pR1CP1"/>
</dbReference>
<organism evidence="1 2">
    <name type="scientific">Rhodococcus opacus</name>
    <name type="common">Nocardia opaca</name>
    <dbReference type="NCBI Taxonomy" id="37919"/>
    <lineage>
        <taxon>Bacteria</taxon>
        <taxon>Bacillati</taxon>
        <taxon>Actinomycetota</taxon>
        <taxon>Actinomycetes</taxon>
        <taxon>Mycobacteriales</taxon>
        <taxon>Nocardiaceae</taxon>
        <taxon>Rhodococcus</taxon>
    </lineage>
</organism>
<protein>
    <submittedName>
        <fullName evidence="1">Uncharacterized protein</fullName>
    </submittedName>
</protein>